<dbReference type="Proteomes" id="UP000078263">
    <property type="component" value="Chromosome"/>
</dbReference>
<dbReference type="KEGG" id="pns:A9D12_03590"/>
<dbReference type="RefSeq" id="WP_068349863.1">
    <property type="nucleotide sequence ID" value="NZ_CP016033.1"/>
</dbReference>
<dbReference type="InterPro" id="IPR013100">
    <property type="entry name" value="LEH"/>
</dbReference>
<dbReference type="OrthoDB" id="9781757at2"/>
<protein>
    <recommendedName>
        <fullName evidence="1">Limonene-1,2-epoxide hydrolase domain-containing protein</fullName>
    </recommendedName>
</protein>
<evidence type="ECO:0000313" key="2">
    <source>
        <dbReference type="EMBL" id="ANK12169.1"/>
    </source>
</evidence>
<dbReference type="InterPro" id="IPR032710">
    <property type="entry name" value="NTF2-like_dom_sf"/>
</dbReference>
<dbReference type="Pfam" id="PF07858">
    <property type="entry name" value="LEH"/>
    <property type="match status" value="1"/>
</dbReference>
<name>A0A192D332_9SPHN</name>
<evidence type="ECO:0000259" key="1">
    <source>
        <dbReference type="Pfam" id="PF07858"/>
    </source>
</evidence>
<evidence type="ECO:0000313" key="3">
    <source>
        <dbReference type="Proteomes" id="UP000078263"/>
    </source>
</evidence>
<dbReference type="EMBL" id="CP016033">
    <property type="protein sequence ID" value="ANK12169.1"/>
    <property type="molecule type" value="Genomic_DNA"/>
</dbReference>
<dbReference type="Gene3D" id="3.10.450.50">
    <property type="match status" value="1"/>
</dbReference>
<gene>
    <name evidence="2" type="ORF">A9D12_03590</name>
</gene>
<dbReference type="STRING" id="1112.A9D12_03590"/>
<reference evidence="2 3" key="1">
    <citation type="submission" date="2016-05" db="EMBL/GenBank/DDBJ databases">
        <title>Compelete Genome Sequence of Bacteriochlorophyll-Synthesizing Bacterium Porphyrobacter neustonensis DSM 9434.</title>
        <authorList>
            <person name="Shi X.-L."/>
            <person name="Wu Y.-H."/>
            <person name="Cheng H."/>
            <person name="Xu L."/>
            <person name="Zhang X.-Q."/>
            <person name="Wang C.-S."/>
            <person name="Xu X.-W."/>
        </authorList>
    </citation>
    <scope>NUCLEOTIDE SEQUENCE [LARGE SCALE GENOMIC DNA]</scope>
    <source>
        <strain evidence="2 3">DSM 9434</strain>
    </source>
</reference>
<sequence length="129" mass="14254">MSPQQTVEAFIAHWNACDTDAIMAMCAVDIIYHNIPMDPVVGTAQMRAVVEGFMRDIARCDWQTHAIAASGNTVLTERTDIFQFKDGRTAAIRVMGTFDIGADGRITGWRDYFDSAEFQREFASPNGGA</sequence>
<dbReference type="SUPFAM" id="SSF54427">
    <property type="entry name" value="NTF2-like"/>
    <property type="match status" value="1"/>
</dbReference>
<organism evidence="2 3">
    <name type="scientific">Erythrobacter neustonensis</name>
    <dbReference type="NCBI Taxonomy" id="1112"/>
    <lineage>
        <taxon>Bacteria</taxon>
        <taxon>Pseudomonadati</taxon>
        <taxon>Pseudomonadota</taxon>
        <taxon>Alphaproteobacteria</taxon>
        <taxon>Sphingomonadales</taxon>
        <taxon>Erythrobacteraceae</taxon>
        <taxon>Erythrobacter/Porphyrobacter group</taxon>
        <taxon>Erythrobacter</taxon>
    </lineage>
</organism>
<keyword evidence="3" id="KW-1185">Reference proteome</keyword>
<dbReference type="AlphaFoldDB" id="A0A192D332"/>
<feature type="domain" description="Limonene-1,2-epoxide hydrolase" evidence="1">
    <location>
        <begin position="2"/>
        <end position="117"/>
    </location>
</feature>
<accession>A0A192D332</accession>
<proteinExistence type="predicted"/>